<dbReference type="CDD" id="cd15912">
    <property type="entry name" value="7tmA_OR6C-like"/>
    <property type="match status" value="1"/>
</dbReference>
<feature type="non-terminal residue" evidence="15">
    <location>
        <position position="1"/>
    </location>
</feature>
<proteinExistence type="inferred from homology"/>
<comment type="subcellular location">
    <subcellularLocation>
        <location evidence="1">Cell membrane</location>
        <topology evidence="1">Multi-pass membrane protein</topology>
    </subcellularLocation>
</comment>
<dbReference type="EMBL" id="AZIM01005411">
    <property type="protein sequence ID" value="ETE59621.1"/>
    <property type="molecule type" value="Genomic_DNA"/>
</dbReference>
<dbReference type="GO" id="GO:0004984">
    <property type="term" value="F:olfactory receptor activity"/>
    <property type="evidence" value="ECO:0007669"/>
    <property type="project" value="InterPro"/>
</dbReference>
<dbReference type="AlphaFoldDB" id="V8NCG2"/>
<dbReference type="PANTHER" id="PTHR26454:SF30">
    <property type="entry name" value="OLFACTORY RECEPTOR 6X1"/>
    <property type="match status" value="1"/>
</dbReference>
<keyword evidence="2" id="KW-1003">Cell membrane</keyword>
<dbReference type="SUPFAM" id="SSF81321">
    <property type="entry name" value="Family A G protein-coupled receptor-like"/>
    <property type="match status" value="2"/>
</dbReference>
<feature type="transmembrane region" description="Helical" evidence="13">
    <location>
        <begin position="314"/>
        <end position="339"/>
    </location>
</feature>
<evidence type="ECO:0000256" key="4">
    <source>
        <dbReference type="ARBA" id="ARBA00022692"/>
    </source>
</evidence>
<comment type="caution">
    <text evidence="15">The sequence shown here is derived from an EMBL/GenBank/DDBJ whole genome shotgun (WGS) entry which is preliminary data.</text>
</comment>
<feature type="transmembrane region" description="Helical" evidence="13">
    <location>
        <begin position="169"/>
        <end position="198"/>
    </location>
</feature>
<keyword evidence="7 11" id="KW-0297">G-protein coupled receptor</keyword>
<evidence type="ECO:0000256" key="10">
    <source>
        <dbReference type="ARBA" id="ARBA00023224"/>
    </source>
</evidence>
<evidence type="ECO:0000313" key="15">
    <source>
        <dbReference type="EMBL" id="ETE59621.1"/>
    </source>
</evidence>
<feature type="transmembrane region" description="Helical" evidence="13">
    <location>
        <begin position="420"/>
        <end position="446"/>
    </location>
</feature>
<evidence type="ECO:0000256" key="8">
    <source>
        <dbReference type="ARBA" id="ARBA00023136"/>
    </source>
</evidence>
<evidence type="ECO:0000256" key="2">
    <source>
        <dbReference type="ARBA" id="ARBA00022475"/>
    </source>
</evidence>
<dbReference type="PROSITE" id="PS50262">
    <property type="entry name" value="G_PROTEIN_RECEP_F1_2"/>
    <property type="match status" value="2"/>
</dbReference>
<evidence type="ECO:0000256" key="3">
    <source>
        <dbReference type="ARBA" id="ARBA00022606"/>
    </source>
</evidence>
<dbReference type="PRINTS" id="PR00245">
    <property type="entry name" value="OLFACTORYR"/>
</dbReference>
<evidence type="ECO:0000256" key="11">
    <source>
        <dbReference type="RuleBase" id="RU000688"/>
    </source>
</evidence>
<dbReference type="Proteomes" id="UP000018936">
    <property type="component" value="Unassembled WGS sequence"/>
</dbReference>
<dbReference type="InterPro" id="IPR000276">
    <property type="entry name" value="GPCR_Rhodpsn"/>
</dbReference>
<feature type="transmembrane region" description="Helical" evidence="13">
    <location>
        <begin position="485"/>
        <end position="514"/>
    </location>
</feature>
<keyword evidence="6 13" id="KW-1133">Transmembrane helix</keyword>
<dbReference type="InterPro" id="IPR047132">
    <property type="entry name" value="Olfact_rcpt_6C-like"/>
</dbReference>
<feature type="transmembrane region" description="Helical" evidence="13">
    <location>
        <begin position="390"/>
        <end position="408"/>
    </location>
</feature>
<keyword evidence="5" id="KW-0552">Olfaction</keyword>
<evidence type="ECO:0000256" key="5">
    <source>
        <dbReference type="ARBA" id="ARBA00022725"/>
    </source>
</evidence>
<dbReference type="InterPro" id="IPR000725">
    <property type="entry name" value="Olfact_rcpt"/>
</dbReference>
<sequence>EPVSDDTVERDGHVHSHVPEHGDAPKHKEPHIIIYPYPTVHWLVARWGAAEHEHVDKHMAASTQVCSSLEGQHEFDQLYKSRRVYPGWIAKCRANGKCDACRHFSPLPPVSDGQRTHHCVGNFGPTSPKAHVMMIASLPYCTSNIINHFFCDVGPVLKIAGGDSHLIEALGFLITIVVVMSSLLFTLISYLFIIFTILGMSSSTRQQRAFSTCASHLVVVCILYGSVFFVYLRPTIKNSSFGIIRSVSVVHTTVAPVLNPFVYTIRNNELNLDSVKVPSFLFLEKKWNMNLTNCTKATELVFVGLPKVLGLEGLMYAGIFFLYLLCLMGNGLIIVMVILDPHLQKPMYLFLSNLSFIDIGHTTTFIPKLLVNYLCAKNSICFNCCMTQMFFYFFFGVTEYFIITLISVDRYLAICHPLRYATIMTSGICLKLAIASWFAGFFSILYQTIIIPNLPYCTSNIINHFYCDVGPVLKIAGGDIQIIELIGILITVVVVMSSMISSLISYLFIIFTILRMPSTIRQQRAFSTCASHLIVVCMLYGSVLFVYLRPTVKNSSFSRMKTVSLMNTIVVPMLNPFIYTIRNNEVKEAVWKAIRRKEPSFH</sequence>
<dbReference type="OrthoDB" id="9902777at2759"/>
<feature type="transmembrane region" description="Helical" evidence="13">
    <location>
        <begin position="348"/>
        <end position="370"/>
    </location>
</feature>
<dbReference type="Pfam" id="PF13853">
    <property type="entry name" value="7tm_4"/>
    <property type="match status" value="2"/>
</dbReference>
<evidence type="ECO:0000256" key="7">
    <source>
        <dbReference type="ARBA" id="ARBA00023040"/>
    </source>
</evidence>
<reference evidence="15 16" key="1">
    <citation type="journal article" date="2013" name="Proc. Natl. Acad. Sci. U.S.A.">
        <title>The king cobra genome reveals dynamic gene evolution and adaptation in the snake venom system.</title>
        <authorList>
            <person name="Vonk F.J."/>
            <person name="Casewell N.R."/>
            <person name="Henkel C.V."/>
            <person name="Heimberg A.M."/>
            <person name="Jansen H.J."/>
            <person name="McCleary R.J."/>
            <person name="Kerkkamp H.M."/>
            <person name="Vos R.A."/>
            <person name="Guerreiro I."/>
            <person name="Calvete J.J."/>
            <person name="Wuster W."/>
            <person name="Woods A.E."/>
            <person name="Logan J.M."/>
            <person name="Harrison R.A."/>
            <person name="Castoe T.A."/>
            <person name="de Koning A.P."/>
            <person name="Pollock D.D."/>
            <person name="Yandell M."/>
            <person name="Calderon D."/>
            <person name="Renjifo C."/>
            <person name="Currier R.B."/>
            <person name="Salgado D."/>
            <person name="Pla D."/>
            <person name="Sanz L."/>
            <person name="Hyder A.S."/>
            <person name="Ribeiro J.M."/>
            <person name="Arntzen J.W."/>
            <person name="van den Thillart G.E."/>
            <person name="Boetzer M."/>
            <person name="Pirovano W."/>
            <person name="Dirks R.P."/>
            <person name="Spaink H.P."/>
            <person name="Duboule D."/>
            <person name="McGlinn E."/>
            <person name="Kini R.M."/>
            <person name="Richardson M.K."/>
        </authorList>
    </citation>
    <scope>NUCLEOTIDE SEQUENCE</scope>
    <source>
        <tissue evidence="15">Blood</tissue>
    </source>
</reference>
<name>V8NCG2_OPHHA</name>
<keyword evidence="16" id="KW-1185">Reference proteome</keyword>
<dbReference type="FunFam" id="1.20.1070.10:FF:000001">
    <property type="entry name" value="Olfactory receptor"/>
    <property type="match status" value="1"/>
</dbReference>
<evidence type="ECO:0000259" key="14">
    <source>
        <dbReference type="PROSITE" id="PS50262"/>
    </source>
</evidence>
<feature type="compositionally biased region" description="Basic and acidic residues" evidence="12">
    <location>
        <begin position="7"/>
        <end position="28"/>
    </location>
</feature>
<feature type="transmembrane region" description="Helical" evidence="13">
    <location>
        <begin position="526"/>
        <end position="548"/>
    </location>
</feature>
<feature type="domain" description="G-protein coupled receptors family 1 profile" evidence="14">
    <location>
        <begin position="329"/>
        <end position="579"/>
    </location>
</feature>
<keyword evidence="3" id="KW-0716">Sensory transduction</keyword>
<keyword evidence="9 11" id="KW-0675">Receptor</keyword>
<feature type="domain" description="G-protein coupled receptors family 1 profile" evidence="14">
    <location>
        <begin position="147"/>
        <end position="263"/>
    </location>
</feature>
<dbReference type="PANTHER" id="PTHR26454">
    <property type="entry name" value="OLFACTORY RECEPTOR"/>
    <property type="match status" value="1"/>
</dbReference>
<evidence type="ECO:0000256" key="9">
    <source>
        <dbReference type="ARBA" id="ARBA00023170"/>
    </source>
</evidence>
<dbReference type="GO" id="GO:0004930">
    <property type="term" value="F:G protein-coupled receptor activity"/>
    <property type="evidence" value="ECO:0007669"/>
    <property type="project" value="UniProtKB-KW"/>
</dbReference>
<comment type="similarity">
    <text evidence="11">Belongs to the G-protein coupled receptor 1 family.</text>
</comment>
<evidence type="ECO:0000313" key="16">
    <source>
        <dbReference type="Proteomes" id="UP000018936"/>
    </source>
</evidence>
<organism evidence="15 16">
    <name type="scientific">Ophiophagus hannah</name>
    <name type="common">King cobra</name>
    <name type="synonym">Naja hannah</name>
    <dbReference type="NCBI Taxonomy" id="8665"/>
    <lineage>
        <taxon>Eukaryota</taxon>
        <taxon>Metazoa</taxon>
        <taxon>Chordata</taxon>
        <taxon>Craniata</taxon>
        <taxon>Vertebrata</taxon>
        <taxon>Euteleostomi</taxon>
        <taxon>Lepidosauria</taxon>
        <taxon>Squamata</taxon>
        <taxon>Bifurcata</taxon>
        <taxon>Unidentata</taxon>
        <taxon>Episquamata</taxon>
        <taxon>Toxicofera</taxon>
        <taxon>Serpentes</taxon>
        <taxon>Colubroidea</taxon>
        <taxon>Elapidae</taxon>
        <taxon>Elapinae</taxon>
        <taxon>Ophiophagus</taxon>
    </lineage>
</organism>
<keyword evidence="4 11" id="KW-0812">Transmembrane</keyword>
<keyword evidence="10 11" id="KW-0807">Transducer</keyword>
<dbReference type="GO" id="GO:0005886">
    <property type="term" value="C:plasma membrane"/>
    <property type="evidence" value="ECO:0007669"/>
    <property type="project" value="UniProtKB-SubCell"/>
</dbReference>
<dbReference type="PROSITE" id="PS00237">
    <property type="entry name" value="G_PROTEIN_RECEP_F1_1"/>
    <property type="match status" value="1"/>
</dbReference>
<feature type="non-terminal residue" evidence="15">
    <location>
        <position position="602"/>
    </location>
</feature>
<feature type="transmembrane region" description="Helical" evidence="13">
    <location>
        <begin position="210"/>
        <end position="232"/>
    </location>
</feature>
<accession>V8NCG2</accession>
<feature type="region of interest" description="Disordered" evidence="12">
    <location>
        <begin position="1"/>
        <end position="28"/>
    </location>
</feature>
<evidence type="ECO:0000256" key="1">
    <source>
        <dbReference type="ARBA" id="ARBA00004651"/>
    </source>
</evidence>
<evidence type="ECO:0000256" key="13">
    <source>
        <dbReference type="SAM" id="Phobius"/>
    </source>
</evidence>
<dbReference type="Gene3D" id="1.20.1070.10">
    <property type="entry name" value="Rhodopsin 7-helix transmembrane proteins"/>
    <property type="match status" value="2"/>
</dbReference>
<keyword evidence="8 13" id="KW-0472">Membrane</keyword>
<gene>
    <name evidence="15" type="primary">OR6X1</name>
    <name evidence="15" type="ORF">L345_14648</name>
</gene>
<evidence type="ECO:0000256" key="6">
    <source>
        <dbReference type="ARBA" id="ARBA00022989"/>
    </source>
</evidence>
<protein>
    <submittedName>
        <fullName evidence="15">Olfactory receptor 6X1</fullName>
    </submittedName>
</protein>
<dbReference type="InterPro" id="IPR017452">
    <property type="entry name" value="GPCR_Rhodpsn_7TM"/>
</dbReference>
<evidence type="ECO:0000256" key="12">
    <source>
        <dbReference type="SAM" id="MobiDB-lite"/>
    </source>
</evidence>
<dbReference type="PRINTS" id="PR00237">
    <property type="entry name" value="GPCRRHODOPSN"/>
</dbReference>